<evidence type="ECO:0000313" key="1">
    <source>
        <dbReference type="EMBL" id="KAG3215591.1"/>
    </source>
</evidence>
<dbReference type="AlphaFoldDB" id="A0A8T1HTY3"/>
<organism evidence="1 2">
    <name type="scientific">Phytophthora cactorum</name>
    <dbReference type="NCBI Taxonomy" id="29920"/>
    <lineage>
        <taxon>Eukaryota</taxon>
        <taxon>Sar</taxon>
        <taxon>Stramenopiles</taxon>
        <taxon>Oomycota</taxon>
        <taxon>Peronosporomycetes</taxon>
        <taxon>Peronosporales</taxon>
        <taxon>Peronosporaceae</taxon>
        <taxon>Phytophthora</taxon>
    </lineage>
</organism>
<proteinExistence type="predicted"/>
<name>A0A8T1HTY3_9STRA</name>
<dbReference type="VEuPathDB" id="FungiDB:PC110_g23592"/>
<evidence type="ECO:0000313" key="2">
    <source>
        <dbReference type="Proteomes" id="UP000760860"/>
    </source>
</evidence>
<reference evidence="1" key="1">
    <citation type="submission" date="2018-05" db="EMBL/GenBank/DDBJ databases">
        <title>Effector identification in a new, highly contiguous assembly of the strawberry crown rot pathogen Phytophthora cactorum.</title>
        <authorList>
            <person name="Armitage A.D."/>
            <person name="Nellist C.F."/>
            <person name="Bates H."/>
            <person name="Vickerstaff R.J."/>
            <person name="Harrison R.J."/>
        </authorList>
    </citation>
    <scope>NUCLEOTIDE SEQUENCE</scope>
    <source>
        <strain evidence="1">P421</strain>
    </source>
</reference>
<dbReference type="PANTHER" id="PTHR40866:SF1">
    <property type="entry name" value="BED-TYPE DOMAIN-CONTAINING PROTEIN"/>
    <property type="match status" value="1"/>
</dbReference>
<accession>A0A8T1HTY3</accession>
<dbReference type="Proteomes" id="UP000760860">
    <property type="component" value="Unassembled WGS sequence"/>
</dbReference>
<dbReference type="SUPFAM" id="SSF53098">
    <property type="entry name" value="Ribonuclease H-like"/>
    <property type="match status" value="1"/>
</dbReference>
<dbReference type="PANTHER" id="PTHR40866">
    <property type="entry name" value="BED-TYPE DOMAIN-CONTAINING PROTEIN"/>
    <property type="match status" value="1"/>
</dbReference>
<dbReference type="InterPro" id="IPR012337">
    <property type="entry name" value="RNaseH-like_sf"/>
</dbReference>
<sequence>MLGVPLVGCASHRFNLATKTFLAEREDLVDAVSALMVALRTIKNRAELRRHTSLAPLRANATRWSSTFIMLERYVRIRDAIKRVDAVYDLVPKPAAHRRIVALVESLKMFNSVCKKLQEESISMKSVRLLFGKMAEMFPVTDHYLHPDAEIVHSPVFESAVVKVSRGTEADLTPQESQALEPFQLEAAATEPAASSRGSRARTRARSAEDFATALLQSRPAPEQVAPRYKPIVATIPPTSNLCERLFSQCKLVMTPHRASLLPMNFEMSYFCGLTVSSGMQIR</sequence>
<dbReference type="EMBL" id="RCMV01000546">
    <property type="protein sequence ID" value="KAG3215591.1"/>
    <property type="molecule type" value="Genomic_DNA"/>
</dbReference>
<protein>
    <submittedName>
        <fullName evidence="1">Uncharacterized protein</fullName>
    </submittedName>
</protein>
<comment type="caution">
    <text evidence="1">The sequence shown here is derived from an EMBL/GenBank/DDBJ whole genome shotgun (WGS) entry which is preliminary data.</text>
</comment>
<gene>
    <name evidence="1" type="ORF">PC129_g13527</name>
</gene>